<keyword evidence="3" id="KW-1185">Reference proteome</keyword>
<proteinExistence type="predicted"/>
<dbReference type="InParanoid" id="A0A1Z5R754"/>
<gene>
    <name evidence="2" type="ORF">SORBI_3008G167401</name>
</gene>
<dbReference type="EMBL" id="CM000767">
    <property type="protein sequence ID" value="OQU79593.1"/>
    <property type="molecule type" value="Genomic_DNA"/>
</dbReference>
<reference evidence="3" key="2">
    <citation type="journal article" date="2018" name="Plant J.">
        <title>The Sorghum bicolor reference genome: improved assembly, gene annotations, a transcriptome atlas, and signatures of genome organization.</title>
        <authorList>
            <person name="McCormick R.F."/>
            <person name="Truong S.K."/>
            <person name="Sreedasyam A."/>
            <person name="Jenkins J."/>
            <person name="Shu S."/>
            <person name="Sims D."/>
            <person name="Kennedy M."/>
            <person name="Amirebrahimi M."/>
            <person name="Weers B.D."/>
            <person name="McKinley B."/>
            <person name="Mattison A."/>
            <person name="Morishige D.T."/>
            <person name="Grimwood J."/>
            <person name="Schmutz J."/>
            <person name="Mullet J.E."/>
        </authorList>
    </citation>
    <scope>NUCLEOTIDE SEQUENCE [LARGE SCALE GENOMIC DNA]</scope>
    <source>
        <strain evidence="3">cv. BTx623</strain>
    </source>
</reference>
<name>A0A1Z5R754_SORBI</name>
<dbReference type="Proteomes" id="UP000000768">
    <property type="component" value="Chromosome 8"/>
</dbReference>
<dbReference type="AlphaFoldDB" id="A0A1Z5R754"/>
<feature type="compositionally biased region" description="Basic residues" evidence="1">
    <location>
        <begin position="152"/>
        <end position="168"/>
    </location>
</feature>
<evidence type="ECO:0000313" key="2">
    <source>
        <dbReference type="EMBL" id="OQU79593.1"/>
    </source>
</evidence>
<dbReference type="Gramene" id="OQU79593">
    <property type="protein sequence ID" value="OQU79593"/>
    <property type="gene ID" value="SORBI_3008G167401"/>
</dbReference>
<accession>A0A1Z5R754</accession>
<reference evidence="2 3" key="1">
    <citation type="journal article" date="2009" name="Nature">
        <title>The Sorghum bicolor genome and the diversification of grasses.</title>
        <authorList>
            <person name="Paterson A.H."/>
            <person name="Bowers J.E."/>
            <person name="Bruggmann R."/>
            <person name="Dubchak I."/>
            <person name="Grimwood J."/>
            <person name="Gundlach H."/>
            <person name="Haberer G."/>
            <person name="Hellsten U."/>
            <person name="Mitros T."/>
            <person name="Poliakov A."/>
            <person name="Schmutz J."/>
            <person name="Spannagl M."/>
            <person name="Tang H."/>
            <person name="Wang X."/>
            <person name="Wicker T."/>
            <person name="Bharti A.K."/>
            <person name="Chapman J."/>
            <person name="Feltus F.A."/>
            <person name="Gowik U."/>
            <person name="Grigoriev I.V."/>
            <person name="Lyons E."/>
            <person name="Maher C.A."/>
            <person name="Martis M."/>
            <person name="Narechania A."/>
            <person name="Otillar R.P."/>
            <person name="Penning B.W."/>
            <person name="Salamov A.A."/>
            <person name="Wang Y."/>
            <person name="Zhang L."/>
            <person name="Carpita N.C."/>
            <person name="Freeling M."/>
            <person name="Gingle A.R."/>
            <person name="Hash C.T."/>
            <person name="Keller B."/>
            <person name="Klein P."/>
            <person name="Kresovich S."/>
            <person name="McCann M.C."/>
            <person name="Ming R."/>
            <person name="Peterson D.G."/>
            <person name="Mehboob-ur-Rahman"/>
            <person name="Ware D."/>
            <person name="Westhoff P."/>
            <person name="Mayer K.F."/>
            <person name="Messing J."/>
            <person name="Rokhsar D.S."/>
        </authorList>
    </citation>
    <scope>NUCLEOTIDE SEQUENCE [LARGE SCALE GENOMIC DNA]</scope>
    <source>
        <strain evidence="3">cv. BTx623</strain>
    </source>
</reference>
<dbReference type="PANTHER" id="PTHR34193:SF18">
    <property type="entry name" value="OS11G0199801 PROTEIN"/>
    <property type="match status" value="1"/>
</dbReference>
<dbReference type="PANTHER" id="PTHR34193">
    <property type="entry name" value="OS11G0199801 PROTEIN"/>
    <property type="match status" value="1"/>
</dbReference>
<organism evidence="2 3">
    <name type="scientific">Sorghum bicolor</name>
    <name type="common">Sorghum</name>
    <name type="synonym">Sorghum vulgare</name>
    <dbReference type="NCBI Taxonomy" id="4558"/>
    <lineage>
        <taxon>Eukaryota</taxon>
        <taxon>Viridiplantae</taxon>
        <taxon>Streptophyta</taxon>
        <taxon>Embryophyta</taxon>
        <taxon>Tracheophyta</taxon>
        <taxon>Spermatophyta</taxon>
        <taxon>Magnoliopsida</taxon>
        <taxon>Liliopsida</taxon>
        <taxon>Poales</taxon>
        <taxon>Poaceae</taxon>
        <taxon>PACMAD clade</taxon>
        <taxon>Panicoideae</taxon>
        <taxon>Andropogonodae</taxon>
        <taxon>Andropogoneae</taxon>
        <taxon>Sorghinae</taxon>
        <taxon>Sorghum</taxon>
    </lineage>
</organism>
<sequence>MATLRYGEEEEVWWLQASQQASPETNYCSSDGLGSRSGLHWQYPASAGSSPSWAQASRGTAARCLTSSGDFQESTYELSLRDIIEHHPSPSSLPHAPPSPSPLAPPSTVRRHHTTRAAVPVPVPMGAQEKKDEPTVVAAATDDEDSGGSKQGGKKYGRKQRTMMRKQRSWNLERSVSLDTSSLVSPPTAWC</sequence>
<protein>
    <submittedName>
        <fullName evidence="2">Uncharacterized protein</fullName>
    </submittedName>
</protein>
<feature type="region of interest" description="Disordered" evidence="1">
    <location>
        <begin position="86"/>
        <end position="191"/>
    </location>
</feature>
<feature type="compositionally biased region" description="Polar residues" evidence="1">
    <location>
        <begin position="169"/>
        <end position="185"/>
    </location>
</feature>
<evidence type="ECO:0000313" key="3">
    <source>
        <dbReference type="Proteomes" id="UP000000768"/>
    </source>
</evidence>
<evidence type="ECO:0000256" key="1">
    <source>
        <dbReference type="SAM" id="MobiDB-lite"/>
    </source>
</evidence>
<feature type="compositionally biased region" description="Pro residues" evidence="1">
    <location>
        <begin position="95"/>
        <end position="105"/>
    </location>
</feature>